<dbReference type="InterPro" id="IPR011123">
    <property type="entry name" value="Y_Y_Y"/>
</dbReference>
<dbReference type="EMBL" id="VTWS01000004">
    <property type="protein sequence ID" value="KAA9352721.1"/>
    <property type="molecule type" value="Genomic_DNA"/>
</dbReference>
<sequence length="1000" mass="113209">MRVRHLCFVLFILATFAQAQPNRFTHLTVGDLNAETSVSLIHQDRQGFLWVGTMNGLFRYDGQNMVTHRNHPQKENTLNHNLVSALVETGQELWIGTWGNGNVVNRLNKRTGAISRIRLVRDLNPAYSTALTLHDGSILIGGANSICHFLPGSAQHDVLASERVSSFWEDADHTVWAASQDGKLLHIRVEKPRLVLLDSLRFSHSINTIVPDKQGRVWFGTDKGLQQWRGKPQPIPDALRNKAITSICAAFDGSLWIGTQKHGLFRWDSQTNRTDHFVSDERPNNLHSNVIQHVFEDQSHLLWIGTEKGLYFTDLIPSPFQQIPFADSQGNDGLPLYEDTNGILWVGGQNFVWQYDRRTQRYLPDKIPTTRTTQIIPNKDGNIWITALTAQKVGPYQPNQKPQVLERLIESPQKPVYKPGFFVMTTLEDKAHNQWFGMYFQGVSMREPSGQWHHYGKDVIGGIAVSRIIQARDGTIWISKWDSGLSHLTGGTWQKPEFEHFRPNQDKTKDTIGTTALSYSVASDLMEDRNGNIWIATFGGGINVLNPKTKKIQIFTESDGLPSNSVLTVLEDNQGMIWLSTLNGLARLDPQTRRFVTYKTKDGLPSNTFLFFGKAKNAKGELFWGTNGHIVVLDPKKLTQTINHAPVYLTDLKLFNQSVIPSADGILNHQLMFTNQVRVPYSQAMLTLDFASLFYRNPTQVQYAYRLKGFDDTWNYVSNQRTATYTYPTPGSYEFQVKASLDGQTWTELVHPLTIVVEPEWYQTLWFRAGMLLLLLGGLLGLYLYRLHILQQRQKAELAVMTRTQETERKRFAEDLHDGLGANLSLLKLYLNMLGDSKVPVIELKQRSENLINDSLDDLRRLIHDLSPRTLASIGLVNALHELARRVNATGKLEVAFQATGFTEKLEHSLEIHLYRMVQELLQNALKHAQASHVSLTLSRTPDGIQLTYEDNGIGFDVAQATSRSNGLQNLRHRAQLLGGRYEVMSESGQGTQTHIEIPV</sequence>
<dbReference type="FunFam" id="2.60.40.10:FF:000791">
    <property type="entry name" value="Two-component system sensor histidine kinase/response regulator"/>
    <property type="match status" value="1"/>
</dbReference>
<dbReference type="PROSITE" id="PS50109">
    <property type="entry name" value="HIS_KIN"/>
    <property type="match status" value="1"/>
</dbReference>
<evidence type="ECO:0000259" key="4">
    <source>
        <dbReference type="PROSITE" id="PS50109"/>
    </source>
</evidence>
<evidence type="ECO:0000313" key="6">
    <source>
        <dbReference type="Proteomes" id="UP000326344"/>
    </source>
</evidence>
<dbReference type="InterPro" id="IPR011110">
    <property type="entry name" value="Reg_prop"/>
</dbReference>
<evidence type="ECO:0000313" key="5">
    <source>
        <dbReference type="EMBL" id="KAA9352721.1"/>
    </source>
</evidence>
<protein>
    <recommendedName>
        <fullName evidence="4">Histidine kinase domain-containing protein</fullName>
    </recommendedName>
</protein>
<dbReference type="Proteomes" id="UP000326344">
    <property type="component" value="Unassembled WGS sequence"/>
</dbReference>
<dbReference type="SUPFAM" id="SSF55874">
    <property type="entry name" value="ATPase domain of HSP90 chaperone/DNA topoisomerase II/histidine kinase"/>
    <property type="match status" value="1"/>
</dbReference>
<keyword evidence="6" id="KW-1185">Reference proteome</keyword>
<dbReference type="Gene3D" id="1.20.5.1930">
    <property type="match status" value="1"/>
</dbReference>
<dbReference type="GO" id="GO:0046983">
    <property type="term" value="F:protein dimerization activity"/>
    <property type="evidence" value="ECO:0007669"/>
    <property type="project" value="InterPro"/>
</dbReference>
<dbReference type="PANTHER" id="PTHR43547">
    <property type="entry name" value="TWO-COMPONENT HISTIDINE KINASE"/>
    <property type="match status" value="1"/>
</dbReference>
<feature type="transmembrane region" description="Helical" evidence="2">
    <location>
        <begin position="765"/>
        <end position="785"/>
    </location>
</feature>
<dbReference type="PANTHER" id="PTHR43547:SF2">
    <property type="entry name" value="HYBRID SIGNAL TRANSDUCTION HISTIDINE KINASE C"/>
    <property type="match status" value="1"/>
</dbReference>
<dbReference type="SUPFAM" id="SSF63829">
    <property type="entry name" value="Calcium-dependent phosphotriesterase"/>
    <property type="match status" value="3"/>
</dbReference>
<keyword evidence="2" id="KW-1133">Transmembrane helix</keyword>
<dbReference type="CDD" id="cd00146">
    <property type="entry name" value="PKD"/>
    <property type="match status" value="1"/>
</dbReference>
<dbReference type="SMART" id="SM00387">
    <property type="entry name" value="HATPase_c"/>
    <property type="match status" value="1"/>
</dbReference>
<dbReference type="RefSeq" id="WP_150877697.1">
    <property type="nucleotide sequence ID" value="NZ_VTWS01000004.1"/>
</dbReference>
<dbReference type="InterPro" id="IPR003594">
    <property type="entry name" value="HATPase_dom"/>
</dbReference>
<dbReference type="CDD" id="cd16917">
    <property type="entry name" value="HATPase_UhpB-NarQ-NarX-like"/>
    <property type="match status" value="1"/>
</dbReference>
<evidence type="ECO:0000256" key="1">
    <source>
        <dbReference type="ARBA" id="ARBA00022553"/>
    </source>
</evidence>
<dbReference type="Pfam" id="PF07494">
    <property type="entry name" value="Reg_prop"/>
    <property type="match status" value="4"/>
</dbReference>
<keyword evidence="2" id="KW-0812">Transmembrane</keyword>
<dbReference type="Gene3D" id="3.30.565.10">
    <property type="entry name" value="Histidine kinase-like ATPase, C-terminal domain"/>
    <property type="match status" value="1"/>
</dbReference>
<dbReference type="AlphaFoldDB" id="A0A5N1JHB0"/>
<dbReference type="InterPro" id="IPR013783">
    <property type="entry name" value="Ig-like_fold"/>
</dbReference>
<keyword evidence="1" id="KW-0597">Phosphoprotein</keyword>
<dbReference type="Pfam" id="PF07495">
    <property type="entry name" value="Y_Y_Y"/>
    <property type="match status" value="1"/>
</dbReference>
<dbReference type="Gene3D" id="2.130.10.10">
    <property type="entry name" value="YVTN repeat-like/Quinoprotein amine dehydrogenase"/>
    <property type="match status" value="3"/>
</dbReference>
<dbReference type="Pfam" id="PF07730">
    <property type="entry name" value="HisKA_3"/>
    <property type="match status" value="1"/>
</dbReference>
<organism evidence="5 6">
    <name type="scientific">Larkinella humicola</name>
    <dbReference type="NCBI Taxonomy" id="2607654"/>
    <lineage>
        <taxon>Bacteria</taxon>
        <taxon>Pseudomonadati</taxon>
        <taxon>Bacteroidota</taxon>
        <taxon>Cytophagia</taxon>
        <taxon>Cytophagales</taxon>
        <taxon>Spirosomataceae</taxon>
        <taxon>Larkinella</taxon>
    </lineage>
</organism>
<evidence type="ECO:0000256" key="3">
    <source>
        <dbReference type="SAM" id="SignalP"/>
    </source>
</evidence>
<dbReference type="InterPro" id="IPR015943">
    <property type="entry name" value="WD40/YVTN_repeat-like_dom_sf"/>
</dbReference>
<keyword evidence="3" id="KW-0732">Signal</keyword>
<dbReference type="InterPro" id="IPR005467">
    <property type="entry name" value="His_kinase_dom"/>
</dbReference>
<dbReference type="Pfam" id="PF02518">
    <property type="entry name" value="HATPase_c"/>
    <property type="match status" value="1"/>
</dbReference>
<comment type="caution">
    <text evidence="5">The sequence shown here is derived from an EMBL/GenBank/DDBJ whole genome shotgun (WGS) entry which is preliminary data.</text>
</comment>
<name>A0A5N1JHB0_9BACT</name>
<proteinExistence type="predicted"/>
<dbReference type="InterPro" id="IPR036890">
    <property type="entry name" value="HATPase_C_sf"/>
</dbReference>
<feature type="chain" id="PRO_5024814610" description="Histidine kinase domain-containing protein" evidence="3">
    <location>
        <begin position="20"/>
        <end position="1000"/>
    </location>
</feature>
<reference evidence="5 6" key="1">
    <citation type="submission" date="2019-09" db="EMBL/GenBank/DDBJ databases">
        <title>Genome Sequence of Larkinella sp MA1.</title>
        <authorList>
            <person name="Srinivasan S."/>
        </authorList>
    </citation>
    <scope>NUCLEOTIDE SEQUENCE [LARGE SCALE GENOMIC DNA]</scope>
    <source>
        <strain evidence="5 6">MA1</strain>
    </source>
</reference>
<dbReference type="Gene3D" id="2.60.40.10">
    <property type="entry name" value="Immunoglobulins"/>
    <property type="match status" value="1"/>
</dbReference>
<dbReference type="InterPro" id="IPR011712">
    <property type="entry name" value="Sig_transdc_His_kin_sub3_dim/P"/>
</dbReference>
<evidence type="ECO:0000256" key="2">
    <source>
        <dbReference type="SAM" id="Phobius"/>
    </source>
</evidence>
<feature type="domain" description="Histidine kinase" evidence="4">
    <location>
        <begin position="815"/>
        <end position="1000"/>
    </location>
</feature>
<dbReference type="GO" id="GO:0016020">
    <property type="term" value="C:membrane"/>
    <property type="evidence" value="ECO:0007669"/>
    <property type="project" value="InterPro"/>
</dbReference>
<feature type="signal peptide" evidence="3">
    <location>
        <begin position="1"/>
        <end position="19"/>
    </location>
</feature>
<accession>A0A5N1JHB0</accession>
<keyword evidence="2" id="KW-0472">Membrane</keyword>
<gene>
    <name evidence="5" type="ORF">F0P93_16150</name>
</gene>
<dbReference type="GO" id="GO:0000155">
    <property type="term" value="F:phosphorelay sensor kinase activity"/>
    <property type="evidence" value="ECO:0007669"/>
    <property type="project" value="InterPro"/>
</dbReference>